<sequence length="182" mass="19975">MTRHTRRIFFYVLAGLFIIIAPLLVSYSFGYTFDFSRAQFFPTGGIFLKSGTARVSIFLDGTFIKETGLFTGSTILSDISPRTHLVRLEKQGFRAWSKTINVKPYVVTELRFIALVPDPVPIATSTPRALASLAPVRPAPAAAISQDRAGNLYEASGRAGKKKIIAGEVHSWTLAGDHVLFI</sequence>
<dbReference type="EMBL" id="JACQCR010000017">
    <property type="protein sequence ID" value="MBI3630855.1"/>
    <property type="molecule type" value="Genomic_DNA"/>
</dbReference>
<evidence type="ECO:0000313" key="3">
    <source>
        <dbReference type="Proteomes" id="UP000753196"/>
    </source>
</evidence>
<reference evidence="2" key="1">
    <citation type="submission" date="2020-07" db="EMBL/GenBank/DDBJ databases">
        <title>Huge and variable diversity of episymbiotic CPR bacteria and DPANN archaea in groundwater ecosystems.</title>
        <authorList>
            <person name="He C.Y."/>
            <person name="Keren R."/>
            <person name="Whittaker M."/>
            <person name="Farag I.F."/>
            <person name="Doudna J."/>
            <person name="Cate J.H.D."/>
            <person name="Banfield J.F."/>
        </authorList>
    </citation>
    <scope>NUCLEOTIDE SEQUENCE</scope>
    <source>
        <strain evidence="2">NC_groundwater_973_Pr1_S-0.2um_54_13</strain>
    </source>
</reference>
<organism evidence="2 3">
    <name type="scientific">Candidatus Sungiibacteriota bacterium</name>
    <dbReference type="NCBI Taxonomy" id="2750080"/>
    <lineage>
        <taxon>Bacteria</taxon>
        <taxon>Candidatus Sungiibacteriota</taxon>
    </lineage>
</organism>
<keyword evidence="1" id="KW-0472">Membrane</keyword>
<accession>A0A932VQU2</accession>
<proteinExistence type="predicted"/>
<dbReference type="Proteomes" id="UP000753196">
    <property type="component" value="Unassembled WGS sequence"/>
</dbReference>
<protein>
    <recommendedName>
        <fullName evidence="4">PEGA domain-containing protein</fullName>
    </recommendedName>
</protein>
<comment type="caution">
    <text evidence="2">The sequence shown here is derived from an EMBL/GenBank/DDBJ whole genome shotgun (WGS) entry which is preliminary data.</text>
</comment>
<feature type="transmembrane region" description="Helical" evidence="1">
    <location>
        <begin position="9"/>
        <end position="29"/>
    </location>
</feature>
<dbReference type="AlphaFoldDB" id="A0A932VQU2"/>
<gene>
    <name evidence="2" type="ORF">HY221_00775</name>
</gene>
<evidence type="ECO:0008006" key="4">
    <source>
        <dbReference type="Google" id="ProtNLM"/>
    </source>
</evidence>
<feature type="non-terminal residue" evidence="2">
    <location>
        <position position="182"/>
    </location>
</feature>
<keyword evidence="1" id="KW-1133">Transmembrane helix</keyword>
<evidence type="ECO:0000256" key="1">
    <source>
        <dbReference type="SAM" id="Phobius"/>
    </source>
</evidence>
<name>A0A932VQU2_9BACT</name>
<keyword evidence="1" id="KW-0812">Transmembrane</keyword>
<evidence type="ECO:0000313" key="2">
    <source>
        <dbReference type="EMBL" id="MBI3630855.1"/>
    </source>
</evidence>